<keyword evidence="1" id="KW-0472">Membrane</keyword>
<gene>
    <name evidence="2" type="ORF">BBV17_25705</name>
</gene>
<evidence type="ECO:0000313" key="3">
    <source>
        <dbReference type="Proteomes" id="UP000180194"/>
    </source>
</evidence>
<comment type="caution">
    <text evidence="2">The sequence shown here is derived from an EMBL/GenBank/DDBJ whole genome shotgun (WGS) entry which is preliminary data.</text>
</comment>
<dbReference type="EMBL" id="MBRJ01000041">
    <property type="protein sequence ID" value="OHX44621.1"/>
    <property type="molecule type" value="Genomic_DNA"/>
</dbReference>
<dbReference type="RefSeq" id="WP_009335598.1">
    <property type="nucleotide sequence ID" value="NZ_MBRJ01000041.1"/>
</dbReference>
<feature type="transmembrane region" description="Helical" evidence="1">
    <location>
        <begin position="46"/>
        <end position="69"/>
    </location>
</feature>
<protein>
    <submittedName>
        <fullName evidence="2">Uncharacterized protein</fullName>
    </submittedName>
</protein>
<keyword evidence="3" id="KW-1185">Reference proteome</keyword>
<proteinExistence type="predicted"/>
<keyword evidence="1" id="KW-0812">Transmembrane</keyword>
<evidence type="ECO:0000313" key="2">
    <source>
        <dbReference type="EMBL" id="OHX44621.1"/>
    </source>
</evidence>
<dbReference type="Proteomes" id="UP000180194">
    <property type="component" value="Unassembled WGS sequence"/>
</dbReference>
<name>A0ABX3CMA2_9BACI</name>
<keyword evidence="1" id="KW-1133">Transmembrane helix</keyword>
<accession>A0ABX3CMA2</accession>
<evidence type="ECO:0000256" key="1">
    <source>
        <dbReference type="SAM" id="Phobius"/>
    </source>
</evidence>
<reference evidence="2 3" key="1">
    <citation type="submission" date="2016-07" db="EMBL/GenBank/DDBJ databases">
        <title>Bacillus oceanisediminis whole genome.</title>
        <authorList>
            <person name="Pal Y."/>
            <person name="Verma A."/>
            <person name="Mual P."/>
            <person name="Srinivasan K."/>
        </authorList>
    </citation>
    <scope>NUCLEOTIDE SEQUENCE [LARGE SCALE GENOMIC DNA]</scope>
    <source>
        <strain evidence="2 3">Bhandara28</strain>
    </source>
</reference>
<organism evidence="2 3">
    <name type="scientific">Cytobacillus oceanisediminis</name>
    <dbReference type="NCBI Taxonomy" id="665099"/>
    <lineage>
        <taxon>Bacteria</taxon>
        <taxon>Bacillati</taxon>
        <taxon>Bacillota</taxon>
        <taxon>Bacilli</taxon>
        <taxon>Bacillales</taxon>
        <taxon>Bacillaceae</taxon>
        <taxon>Cytobacillus</taxon>
    </lineage>
</organism>
<sequence length="183" mass="21777">MRLILGFALVFILSVIFSYFQGFIDFLIDLGIFPVAYKKNANFDIMVIILLYCFFMATAFFVVGIMYLFSWKLDWKLRRDFKKAKKQSIKKFGSEAPYFYLMDPNTPDIYQDKASYVHETFEAYLFEKYKDWKKVNDHAAKLSRIESLKLYHEAIQYLGRPDIPKEYGIFNAFTDEELAQFQK</sequence>